<dbReference type="EMBL" id="CMVM020000181">
    <property type="status" value="NOT_ANNOTATED_CDS"/>
    <property type="molecule type" value="Genomic_DNA"/>
</dbReference>
<evidence type="ECO:0000313" key="1">
    <source>
        <dbReference type="EnsemblMetazoa" id="OVOC6830.1"/>
    </source>
</evidence>
<name>A0A8R1TWQ4_ONCVO</name>
<dbReference type="EnsemblMetazoa" id="OVOC6830.1">
    <property type="protein sequence ID" value="OVOC6830.1"/>
    <property type="gene ID" value="WBGene00243639"/>
</dbReference>
<protein>
    <submittedName>
        <fullName evidence="1">Uncharacterized protein</fullName>
    </submittedName>
</protein>
<dbReference type="Proteomes" id="UP000024404">
    <property type="component" value="Unassembled WGS sequence"/>
</dbReference>
<dbReference type="AlphaFoldDB" id="A0A8R1TWQ4"/>
<reference evidence="1" key="2">
    <citation type="submission" date="2022-06" db="UniProtKB">
        <authorList>
            <consortium name="EnsemblMetazoa"/>
        </authorList>
    </citation>
    <scope>IDENTIFICATION</scope>
</reference>
<reference evidence="2" key="1">
    <citation type="submission" date="2013-10" db="EMBL/GenBank/DDBJ databases">
        <title>Genome sequencing of Onchocerca volvulus.</title>
        <authorList>
            <person name="Cotton J."/>
            <person name="Tsai J."/>
            <person name="Stanley E."/>
            <person name="Tracey A."/>
            <person name="Holroyd N."/>
            <person name="Lustigman S."/>
            <person name="Berriman M."/>
        </authorList>
    </citation>
    <scope>NUCLEOTIDE SEQUENCE</scope>
</reference>
<accession>A0A8R1TWQ4</accession>
<proteinExistence type="predicted"/>
<organism evidence="1 2">
    <name type="scientific">Onchocerca volvulus</name>
    <dbReference type="NCBI Taxonomy" id="6282"/>
    <lineage>
        <taxon>Eukaryota</taxon>
        <taxon>Metazoa</taxon>
        <taxon>Ecdysozoa</taxon>
        <taxon>Nematoda</taxon>
        <taxon>Chromadorea</taxon>
        <taxon>Rhabditida</taxon>
        <taxon>Spirurina</taxon>
        <taxon>Spiruromorpha</taxon>
        <taxon>Filarioidea</taxon>
        <taxon>Onchocercidae</taxon>
        <taxon>Onchocerca</taxon>
    </lineage>
</organism>
<keyword evidence="2" id="KW-1185">Reference proteome</keyword>
<evidence type="ECO:0000313" key="2">
    <source>
        <dbReference type="Proteomes" id="UP000024404"/>
    </source>
</evidence>
<sequence>MKQSQRVVFARRECARKVAEALPQSISVSFPNIILEPSQQKKKKEKEKKNVNVNKECASSYALKIEFDEKAFVIVGSAIDAKNECIVFRYVFRNSCNKPENSKNQAMGKESSSRGVVGRGVINLENVESSHCASFSSLIILFHLTIS</sequence>